<dbReference type="Pfam" id="PF25210">
    <property type="entry name" value="Kelch_FKB95"/>
    <property type="match status" value="1"/>
</dbReference>
<evidence type="ECO:0000313" key="3">
    <source>
        <dbReference type="EMBL" id="KAG7617327.1"/>
    </source>
</evidence>
<name>A0A8T2E005_9BRAS</name>
<dbReference type="EMBL" id="JAEFBK010000004">
    <property type="protein sequence ID" value="KAG7617327.1"/>
    <property type="molecule type" value="Genomic_DNA"/>
</dbReference>
<reference evidence="3 4" key="1">
    <citation type="submission" date="2020-12" db="EMBL/GenBank/DDBJ databases">
        <title>Concerted genomic and epigenomic changes stabilize Arabidopsis allopolyploids.</title>
        <authorList>
            <person name="Chen Z."/>
        </authorList>
    </citation>
    <scope>NUCLEOTIDE SEQUENCE [LARGE SCALE GENOMIC DNA]</scope>
    <source>
        <strain evidence="3">Allo738</strain>
        <tissue evidence="3">Leaf</tissue>
    </source>
</reference>
<feature type="domain" description="F-box" evidence="2">
    <location>
        <begin position="30"/>
        <end position="70"/>
    </location>
</feature>
<gene>
    <name evidence="3" type="ORF">ISN45_At04g027040</name>
</gene>
<evidence type="ECO:0000259" key="2">
    <source>
        <dbReference type="SMART" id="SM00256"/>
    </source>
</evidence>
<dbReference type="PANTHER" id="PTHR24414:SF184">
    <property type="entry name" value="GALACTOSE OXIDASE_KELCH REPEAT SUPERFAMILY PROTEIN"/>
    <property type="match status" value="1"/>
</dbReference>
<organism evidence="3 4">
    <name type="scientific">Arabidopsis thaliana x Arabidopsis arenosa</name>
    <dbReference type="NCBI Taxonomy" id="1240361"/>
    <lineage>
        <taxon>Eukaryota</taxon>
        <taxon>Viridiplantae</taxon>
        <taxon>Streptophyta</taxon>
        <taxon>Embryophyta</taxon>
        <taxon>Tracheophyta</taxon>
        <taxon>Spermatophyta</taxon>
        <taxon>Magnoliopsida</taxon>
        <taxon>eudicotyledons</taxon>
        <taxon>Gunneridae</taxon>
        <taxon>Pentapetalae</taxon>
        <taxon>rosids</taxon>
        <taxon>malvids</taxon>
        <taxon>Brassicales</taxon>
        <taxon>Brassicaceae</taxon>
        <taxon>Camelineae</taxon>
        <taxon>Arabidopsis</taxon>
    </lineage>
</organism>
<evidence type="ECO:0000256" key="1">
    <source>
        <dbReference type="SAM" id="MobiDB-lite"/>
    </source>
</evidence>
<dbReference type="Pfam" id="PF00646">
    <property type="entry name" value="F-box"/>
    <property type="match status" value="1"/>
</dbReference>
<dbReference type="Proteomes" id="UP000694240">
    <property type="component" value="Chromosome 4"/>
</dbReference>
<dbReference type="InterPro" id="IPR001810">
    <property type="entry name" value="F-box_dom"/>
</dbReference>
<accession>A0A8T2E005</accession>
<dbReference type="PANTHER" id="PTHR24414">
    <property type="entry name" value="F-BOX/KELCH-REPEAT PROTEIN SKIP4"/>
    <property type="match status" value="1"/>
</dbReference>
<comment type="caution">
    <text evidence="3">The sequence shown here is derived from an EMBL/GenBank/DDBJ whole genome shotgun (WGS) entry which is preliminary data.</text>
</comment>
<proteinExistence type="predicted"/>
<evidence type="ECO:0000313" key="4">
    <source>
        <dbReference type="Proteomes" id="UP000694240"/>
    </source>
</evidence>
<dbReference type="SMART" id="SM00256">
    <property type="entry name" value="FBOX"/>
    <property type="match status" value="1"/>
</dbReference>
<protein>
    <submittedName>
        <fullName evidence="3">F-box-like domain superfamily</fullName>
    </submittedName>
</protein>
<dbReference type="InterPro" id="IPR057499">
    <property type="entry name" value="Kelch_FKB95"/>
</dbReference>
<sequence length="359" mass="40341">MERLVSGETTTSSNMKKKKKKVSSTTNPSLPDDLVLVIIARVSILYYPILSLVSKSFRSLLASPELYKVRSLLGRRESRLYVCINMYSYKNGPSWFTLCRKPDRTTTSSNKEQEEDRSSGYVLARIPIPHSPLTQRYSLAAAPSLPVELFRVSVSVLDQKIYVAGLHQEDGSDSLKNSVTVLDTETQVSDRVAIPCSVSQGKEIFISTSVGGKVNLVTGRKVVDYNPVEGSWEEVGDTMCEFMFSKCFCVVGNVLYSCAIDRVFRWYDTEVRTWRNLECLIGGRLPKLSPRAFVSLADYGGKLAVFWNQGVGDWQMLWCAVIALERRNTCEILGNVEWSDHVLHVPKIRSYYNALSATL</sequence>
<keyword evidence="4" id="KW-1185">Reference proteome</keyword>
<dbReference type="CDD" id="cd22152">
    <property type="entry name" value="F-box_AtAFR-like"/>
    <property type="match status" value="1"/>
</dbReference>
<feature type="region of interest" description="Disordered" evidence="1">
    <location>
        <begin position="1"/>
        <end position="27"/>
    </location>
</feature>
<dbReference type="AlphaFoldDB" id="A0A8T2E005"/>
<dbReference type="InterPro" id="IPR050354">
    <property type="entry name" value="F-box/kelch-repeat_ARATH"/>
</dbReference>